<dbReference type="AlphaFoldDB" id="A0A7W7VDV6"/>
<gene>
    <name evidence="2" type="ORF">FHR82_002772</name>
</gene>
<evidence type="ECO:0000313" key="3">
    <source>
        <dbReference type="Proteomes" id="UP000520767"/>
    </source>
</evidence>
<proteinExistence type="predicted"/>
<keyword evidence="1" id="KW-0472">Membrane</keyword>
<accession>A0A7W7VDV6</accession>
<name>A0A7W7VDV6_9PSEU</name>
<dbReference type="RefSeq" id="WP_184810750.1">
    <property type="nucleotide sequence ID" value="NZ_JACHJQ010000003.1"/>
</dbReference>
<protein>
    <submittedName>
        <fullName evidence="2">Uncharacterized protein</fullName>
    </submittedName>
</protein>
<dbReference type="Proteomes" id="UP000520767">
    <property type="component" value="Unassembled WGS sequence"/>
</dbReference>
<feature type="transmembrane region" description="Helical" evidence="1">
    <location>
        <begin position="64"/>
        <end position="87"/>
    </location>
</feature>
<keyword evidence="3" id="KW-1185">Reference proteome</keyword>
<comment type="caution">
    <text evidence="2">The sequence shown here is derived from an EMBL/GenBank/DDBJ whole genome shotgun (WGS) entry which is preliminary data.</text>
</comment>
<sequence length="88" mass="8839">MSADDPERLLSEALRAQATRAPADTSPVGYGLLSGSEFAGLTPAAPAAESATTRLAEVSRQIPAVLILLLSLVLGLAAGAVVGLLTLL</sequence>
<evidence type="ECO:0000256" key="1">
    <source>
        <dbReference type="SAM" id="Phobius"/>
    </source>
</evidence>
<keyword evidence="1" id="KW-0812">Transmembrane</keyword>
<dbReference type="EMBL" id="JACHJQ010000003">
    <property type="protein sequence ID" value="MBB4906552.1"/>
    <property type="molecule type" value="Genomic_DNA"/>
</dbReference>
<evidence type="ECO:0000313" key="2">
    <source>
        <dbReference type="EMBL" id="MBB4906552.1"/>
    </source>
</evidence>
<reference evidence="2 3" key="1">
    <citation type="submission" date="2020-08" db="EMBL/GenBank/DDBJ databases">
        <title>Genomic Encyclopedia of Type Strains, Phase III (KMG-III): the genomes of soil and plant-associated and newly described type strains.</title>
        <authorList>
            <person name="Whitman W."/>
        </authorList>
    </citation>
    <scope>NUCLEOTIDE SEQUENCE [LARGE SCALE GENOMIC DNA]</scope>
    <source>
        <strain evidence="2 3">CECT 8960</strain>
    </source>
</reference>
<organism evidence="2 3">
    <name type="scientific">Actinophytocola algeriensis</name>
    <dbReference type="NCBI Taxonomy" id="1768010"/>
    <lineage>
        <taxon>Bacteria</taxon>
        <taxon>Bacillati</taxon>
        <taxon>Actinomycetota</taxon>
        <taxon>Actinomycetes</taxon>
        <taxon>Pseudonocardiales</taxon>
        <taxon>Pseudonocardiaceae</taxon>
    </lineage>
</organism>
<keyword evidence="1" id="KW-1133">Transmembrane helix</keyword>